<dbReference type="GO" id="GO:0022857">
    <property type="term" value="F:transmembrane transporter activity"/>
    <property type="evidence" value="ECO:0007669"/>
    <property type="project" value="InterPro"/>
</dbReference>
<dbReference type="Gene3D" id="1.20.1250.20">
    <property type="entry name" value="MFS general substrate transporter like domains"/>
    <property type="match status" value="1"/>
</dbReference>
<dbReference type="PANTHER" id="PTHR23513">
    <property type="entry name" value="INTEGRAL MEMBRANE EFFLUX PROTEIN-RELATED"/>
    <property type="match status" value="1"/>
</dbReference>
<evidence type="ECO:0000313" key="10">
    <source>
        <dbReference type="Proteomes" id="UP000320648"/>
    </source>
</evidence>
<evidence type="ECO:0000256" key="5">
    <source>
        <dbReference type="ARBA" id="ARBA00023136"/>
    </source>
</evidence>
<dbReference type="PANTHER" id="PTHR23513:SF11">
    <property type="entry name" value="STAPHYLOFERRIN A TRANSPORTER"/>
    <property type="match status" value="1"/>
</dbReference>
<feature type="transmembrane region" description="Helical" evidence="7">
    <location>
        <begin position="172"/>
        <end position="192"/>
    </location>
</feature>
<organism evidence="9 10">
    <name type="scientific">Corynebacterium aurimucosum</name>
    <dbReference type="NCBI Taxonomy" id="169292"/>
    <lineage>
        <taxon>Bacteria</taxon>
        <taxon>Bacillati</taxon>
        <taxon>Actinomycetota</taxon>
        <taxon>Actinomycetes</taxon>
        <taxon>Mycobacteriales</taxon>
        <taxon>Corynebacteriaceae</taxon>
        <taxon>Corynebacterium</taxon>
    </lineage>
</organism>
<evidence type="ECO:0000256" key="1">
    <source>
        <dbReference type="ARBA" id="ARBA00004651"/>
    </source>
</evidence>
<evidence type="ECO:0000256" key="3">
    <source>
        <dbReference type="ARBA" id="ARBA00022692"/>
    </source>
</evidence>
<sequence length="420" mass="43374">MLRSMNSLSFKSTFSLVFAAAVVSGLGDGLIPIAFALQAHRVDPSGRGLTVVLIALWAGRFLSSLVVRKLPPPHRPVTWMLGSDVVRMLAQWGLVAWVVARGDSIAAFALSSCVYGCASSFFGPARFSLLSQLFSDEQRTRVNGTLSMLGDVLFIAGPLIGTAAVLTLGFNTVLLIDGATFLVAMLFVLPFLSVRSEPAGESSNSAAAEPEPDSAGSTTSNEPLASPTLPSWVRVGLGTWLVAAVVNGFLGSAGPTWIMNTFDEKSWGFMATALAVGSLLGSAATILKALDRVRFSTLQILMLILLAGQILALAFSSVFVLIAAVAAAASLLMTAAGIAWDSLGQSLGDDGLVHQFATKDQLVFTAGTPLGMILFAALSSHPGVAAVALAAALVVAAVASSLPVARSPRTADMAEGAVPL</sequence>
<dbReference type="EMBL" id="VIOG01000009">
    <property type="protein sequence ID" value="MTD92008.1"/>
    <property type="molecule type" value="Genomic_DNA"/>
</dbReference>
<reference evidence="9 10" key="1">
    <citation type="submission" date="2019-07" db="EMBL/GenBank/DDBJ databases">
        <title>Draft genome of C. aurimucosum strain 15-4290.</title>
        <authorList>
            <person name="Pacheco L.G.C."/>
            <person name="Aguiar E.R.G.R."/>
            <person name="Navas J."/>
            <person name="Santos C.S."/>
            <person name="Rocha D.J.P.G."/>
        </authorList>
    </citation>
    <scope>NUCLEOTIDE SEQUENCE [LARGE SCALE GENOMIC DNA]</scope>
    <source>
        <strain evidence="9 10">15-4290</strain>
    </source>
</reference>
<feature type="transmembrane region" description="Helical" evidence="7">
    <location>
        <begin position="298"/>
        <end position="315"/>
    </location>
</feature>
<gene>
    <name evidence="8" type="ORF">FME68_09100</name>
    <name evidence="9" type="ORF">FQN05_07235</name>
</gene>
<keyword evidence="3 7" id="KW-0812">Transmembrane</keyword>
<feature type="transmembrane region" description="Helical" evidence="7">
    <location>
        <begin position="105"/>
        <end position="125"/>
    </location>
</feature>
<feature type="transmembrane region" description="Helical" evidence="7">
    <location>
        <begin position="79"/>
        <end position="99"/>
    </location>
</feature>
<dbReference type="InterPro" id="IPR011701">
    <property type="entry name" value="MFS"/>
</dbReference>
<proteinExistence type="predicted"/>
<keyword evidence="2" id="KW-1003">Cell membrane</keyword>
<evidence type="ECO:0000256" key="7">
    <source>
        <dbReference type="SAM" id="Phobius"/>
    </source>
</evidence>
<dbReference type="GO" id="GO:0005886">
    <property type="term" value="C:plasma membrane"/>
    <property type="evidence" value="ECO:0007669"/>
    <property type="project" value="UniProtKB-SubCell"/>
</dbReference>
<comment type="caution">
    <text evidence="9">The sequence shown here is derived from an EMBL/GenBank/DDBJ whole genome shotgun (WGS) entry which is preliminary data.</text>
</comment>
<name>A0A558IPE8_9CORY</name>
<evidence type="ECO:0000256" key="2">
    <source>
        <dbReference type="ARBA" id="ARBA00022475"/>
    </source>
</evidence>
<evidence type="ECO:0000256" key="6">
    <source>
        <dbReference type="SAM" id="MobiDB-lite"/>
    </source>
</evidence>
<keyword evidence="4 7" id="KW-1133">Transmembrane helix</keyword>
<evidence type="ECO:0000313" key="11">
    <source>
        <dbReference type="Proteomes" id="UP000432568"/>
    </source>
</evidence>
<accession>A0A558IPE8</accession>
<dbReference type="Pfam" id="PF07690">
    <property type="entry name" value="MFS_1"/>
    <property type="match status" value="1"/>
</dbReference>
<feature type="region of interest" description="Disordered" evidence="6">
    <location>
        <begin position="202"/>
        <end position="225"/>
    </location>
</feature>
<dbReference type="SUPFAM" id="SSF103473">
    <property type="entry name" value="MFS general substrate transporter"/>
    <property type="match status" value="1"/>
</dbReference>
<dbReference type="AlphaFoldDB" id="A0A558IPE8"/>
<protein>
    <submittedName>
        <fullName evidence="9">MFS transporter</fullName>
    </submittedName>
</protein>
<feature type="transmembrane region" description="Helical" evidence="7">
    <location>
        <begin position="146"/>
        <end position="166"/>
    </location>
</feature>
<evidence type="ECO:0000313" key="8">
    <source>
        <dbReference type="EMBL" id="MTD92008.1"/>
    </source>
</evidence>
<dbReference type="Proteomes" id="UP000320648">
    <property type="component" value="Unassembled WGS sequence"/>
</dbReference>
<reference evidence="8 11" key="2">
    <citation type="submission" date="2019-07" db="EMBL/GenBank/DDBJ databases">
        <title>Draft genome of C. aurimucosum strain 332.</title>
        <authorList>
            <person name="Pacheco L.G.C."/>
            <person name="Aguiar E.R.G.R."/>
            <person name="Barberis C.M."/>
            <person name="Almuzara M.N."/>
            <person name="Traglia G.M."/>
            <person name="Santos C.S."/>
            <person name="Vay C.A."/>
            <person name="Rocha D.J.P.G."/>
        </authorList>
    </citation>
    <scope>NUCLEOTIDE SEQUENCE [LARGE SCALE GENOMIC DNA]</scope>
    <source>
        <strain evidence="8 11">332</strain>
    </source>
</reference>
<dbReference type="EMBL" id="VMTX01000009">
    <property type="protein sequence ID" value="TVU83275.1"/>
    <property type="molecule type" value="Genomic_DNA"/>
</dbReference>
<dbReference type="Proteomes" id="UP000432568">
    <property type="component" value="Unassembled WGS sequence"/>
</dbReference>
<feature type="transmembrane region" description="Helical" evidence="7">
    <location>
        <begin position="266"/>
        <end position="286"/>
    </location>
</feature>
<evidence type="ECO:0000313" key="9">
    <source>
        <dbReference type="EMBL" id="TVU83275.1"/>
    </source>
</evidence>
<feature type="transmembrane region" description="Helical" evidence="7">
    <location>
        <begin position="321"/>
        <end position="340"/>
    </location>
</feature>
<comment type="subcellular location">
    <subcellularLocation>
        <location evidence="1">Cell membrane</location>
        <topology evidence="1">Multi-pass membrane protein</topology>
    </subcellularLocation>
</comment>
<evidence type="ECO:0000256" key="4">
    <source>
        <dbReference type="ARBA" id="ARBA00022989"/>
    </source>
</evidence>
<feature type="transmembrane region" description="Helical" evidence="7">
    <location>
        <begin position="384"/>
        <end position="405"/>
    </location>
</feature>
<feature type="transmembrane region" description="Helical" evidence="7">
    <location>
        <begin position="232"/>
        <end position="254"/>
    </location>
</feature>
<feature type="transmembrane region" description="Helical" evidence="7">
    <location>
        <begin position="46"/>
        <end position="67"/>
    </location>
</feature>
<keyword evidence="5 7" id="KW-0472">Membrane</keyword>
<dbReference type="InterPro" id="IPR036259">
    <property type="entry name" value="MFS_trans_sf"/>
</dbReference>